<name>A0ABS0S9J4_9HYPH</name>
<protein>
    <recommendedName>
        <fullName evidence="3">Carboxymuconolactone decarboxylase family protein</fullName>
    </recommendedName>
</protein>
<dbReference type="EMBL" id="JADGMQ010000001">
    <property type="protein sequence ID" value="MBI1619172.1"/>
    <property type="molecule type" value="Genomic_DNA"/>
</dbReference>
<evidence type="ECO:0000313" key="2">
    <source>
        <dbReference type="Proteomes" id="UP000601789"/>
    </source>
</evidence>
<keyword evidence="2" id="KW-1185">Reference proteome</keyword>
<reference evidence="1 2" key="1">
    <citation type="submission" date="2020-10" db="EMBL/GenBank/DDBJ databases">
        <title>Aquamicrobium zhengzhouensis sp. nov., a exopolysaccharide producing bacterium isolated from farmland soil.</title>
        <authorList>
            <person name="Wang X."/>
        </authorList>
    </citation>
    <scope>NUCLEOTIDE SEQUENCE [LARGE SCALE GENOMIC DNA]</scope>
    <source>
        <strain evidence="2">cd-1</strain>
    </source>
</reference>
<comment type="caution">
    <text evidence="1">The sequence shown here is derived from an EMBL/GenBank/DDBJ whole genome shotgun (WGS) entry which is preliminary data.</text>
</comment>
<accession>A0ABS0S9J4</accession>
<evidence type="ECO:0000313" key="1">
    <source>
        <dbReference type="EMBL" id="MBI1619172.1"/>
    </source>
</evidence>
<sequence>MKRISVASFAEQAIAESRSRLISVPNVVAGIRERIPGCEHTDEELAHIVSMIAINRGCQLSYVRAIGYEPVR</sequence>
<evidence type="ECO:0008006" key="3">
    <source>
        <dbReference type="Google" id="ProtNLM"/>
    </source>
</evidence>
<dbReference type="RefSeq" id="WP_198473262.1">
    <property type="nucleotide sequence ID" value="NZ_JADGMQ010000001.1"/>
</dbReference>
<proteinExistence type="predicted"/>
<organism evidence="1 2">
    <name type="scientific">Aquamicrobium zhengzhouense</name>
    <dbReference type="NCBI Taxonomy" id="2781738"/>
    <lineage>
        <taxon>Bacteria</taxon>
        <taxon>Pseudomonadati</taxon>
        <taxon>Pseudomonadota</taxon>
        <taxon>Alphaproteobacteria</taxon>
        <taxon>Hyphomicrobiales</taxon>
        <taxon>Phyllobacteriaceae</taxon>
        <taxon>Aquamicrobium</taxon>
    </lineage>
</organism>
<gene>
    <name evidence="1" type="ORF">IOD40_00630</name>
</gene>
<dbReference type="Proteomes" id="UP000601789">
    <property type="component" value="Unassembled WGS sequence"/>
</dbReference>